<evidence type="ECO:0000313" key="2">
    <source>
        <dbReference type="Proteomes" id="UP000558475"/>
    </source>
</evidence>
<organism evidence="1 2">
    <name type="scientific">Brucella tritici</name>
    <dbReference type="NCBI Taxonomy" id="94626"/>
    <lineage>
        <taxon>Bacteria</taxon>
        <taxon>Pseudomonadati</taxon>
        <taxon>Pseudomonadota</taxon>
        <taxon>Alphaproteobacteria</taxon>
        <taxon>Hyphomicrobiales</taxon>
        <taxon>Brucellaceae</taxon>
        <taxon>Brucella/Ochrobactrum group</taxon>
        <taxon>Brucella</taxon>
    </lineage>
</organism>
<dbReference type="AlphaFoldDB" id="A0A7X6FSD7"/>
<gene>
    <name evidence="1" type="ORF">HGG76_25720</name>
</gene>
<proteinExistence type="predicted"/>
<reference evidence="1 2" key="1">
    <citation type="submission" date="2020-04" db="EMBL/GenBank/DDBJ databases">
        <title>Whole genome sequencing of clinical and environmental type strains of Ochrobactrum.</title>
        <authorList>
            <person name="Dharne M."/>
        </authorList>
    </citation>
    <scope>NUCLEOTIDE SEQUENCE [LARGE SCALE GENOMIC DNA]</scope>
    <source>
        <strain evidence="1 2">DSM 13340</strain>
    </source>
</reference>
<dbReference type="Proteomes" id="UP000558475">
    <property type="component" value="Unassembled WGS sequence"/>
</dbReference>
<evidence type="ECO:0000313" key="1">
    <source>
        <dbReference type="EMBL" id="NKW11122.1"/>
    </source>
</evidence>
<dbReference type="EMBL" id="JAAXZB010000003">
    <property type="protein sequence ID" value="NKW11122.1"/>
    <property type="molecule type" value="Genomic_DNA"/>
</dbReference>
<name>A0A7X6FSD7_9HYPH</name>
<protein>
    <submittedName>
        <fullName evidence="1">Uncharacterized protein</fullName>
    </submittedName>
</protein>
<sequence length="63" mass="6799">MSSLAPEQFGWLSDAQVGVMSGPQLRSVPDSSVGLIAPKLKPEQIPELTTPQMEAITAKHRLK</sequence>
<accession>A0A7X6FSD7</accession>
<comment type="caution">
    <text evidence="1">The sequence shown here is derived from an EMBL/GenBank/DDBJ whole genome shotgun (WGS) entry which is preliminary data.</text>
</comment>